<dbReference type="InterPro" id="IPR027417">
    <property type="entry name" value="P-loop_NTPase"/>
</dbReference>
<sequence length="531" mass="56998">MSTTRASGATPNSHNICPGVLNMLESPSEQLVAIDSAVKRFGGTVALNGLSISIKKGESHALIGRNGAGKSTLVSILTGLRAIDSGSFLLNGAAPPALNDRNAWREAVACVYQHRTLVPDLTVAENLYLGRYQGKQMISWRGLNRQAAAALESWDIPILPTTPVRELGVGEAQMVEIARALSQGSRFVILDEPTAQLISSEIDHLIERVNELRAKGITFLFISHHLDEVPKVCDAVTVLRNGRDVLHGNATKLTTAEIVSAMVGDEGAGKALTSSEKVCRPALPTSTPVILEANLRLDACEDPLGLALRAGEVVGFAGHSGSGTRQIALALAGHYSKWSGAIKLNGREIPKPWKPPMAVKNGVALLPEDRIKTGLVGEMSIEDNLTLPSLKAFTNRVLLNGKARRKFAEDNRSELGVVCHSVRQNVGELSGGNQQKVLLGSALSTNPSVLILLHPTAGVDIASKATILDIVEQRRRRGLAVILVSDEPEELAFCDRVQVWVRGKKVVEKSGMNEEELVSAMEGFHISREEK</sequence>
<evidence type="ECO:0000256" key="4">
    <source>
        <dbReference type="ARBA" id="ARBA00022737"/>
    </source>
</evidence>
<keyword evidence="3" id="KW-0762">Sugar transport</keyword>
<keyword evidence="6 9" id="KW-0067">ATP-binding</keyword>
<evidence type="ECO:0000259" key="8">
    <source>
        <dbReference type="PROSITE" id="PS50893"/>
    </source>
</evidence>
<dbReference type="PANTHER" id="PTHR43790:SF9">
    <property type="entry name" value="GALACTOFURANOSE TRANSPORTER ATP-BINDING PROTEIN YTFR"/>
    <property type="match status" value="1"/>
</dbReference>
<gene>
    <name evidence="9" type="ORF">GR217_27875</name>
</gene>
<feature type="domain" description="ABC transporter" evidence="8">
    <location>
        <begin position="32"/>
        <end position="266"/>
    </location>
</feature>
<dbReference type="CDD" id="cd03215">
    <property type="entry name" value="ABC_Carb_Monos_II"/>
    <property type="match status" value="1"/>
</dbReference>
<dbReference type="InterPro" id="IPR050107">
    <property type="entry name" value="ABC_carbohydrate_import_ATPase"/>
</dbReference>
<comment type="caution">
    <text evidence="9">The sequence shown here is derived from an EMBL/GenBank/DDBJ whole genome shotgun (WGS) entry which is preliminary data.</text>
</comment>
<dbReference type="PROSITE" id="PS50893">
    <property type="entry name" value="ABC_TRANSPORTER_2"/>
    <property type="match status" value="2"/>
</dbReference>
<organism evidence="9 10">
    <name type="scientific">Rhizobium ruizarguesonis</name>
    <dbReference type="NCBI Taxonomy" id="2081791"/>
    <lineage>
        <taxon>Bacteria</taxon>
        <taxon>Pseudomonadati</taxon>
        <taxon>Pseudomonadota</taxon>
        <taxon>Alphaproteobacteria</taxon>
        <taxon>Hyphomicrobiales</taxon>
        <taxon>Rhizobiaceae</taxon>
        <taxon>Rhizobium/Agrobacterium group</taxon>
        <taxon>Rhizobium</taxon>
    </lineage>
</organism>
<keyword evidence="5" id="KW-0547">Nucleotide-binding</keyword>
<name>A0AAE5C4V9_9HYPH</name>
<dbReference type="PROSITE" id="PS00211">
    <property type="entry name" value="ABC_TRANSPORTER_1"/>
    <property type="match status" value="1"/>
</dbReference>
<dbReference type="SUPFAM" id="SSF52540">
    <property type="entry name" value="P-loop containing nucleoside triphosphate hydrolases"/>
    <property type="match status" value="2"/>
</dbReference>
<protein>
    <submittedName>
        <fullName evidence="9">ATP-binding cassette domain-containing protein</fullName>
    </submittedName>
</protein>
<dbReference type="EMBL" id="WUFC01000028">
    <property type="protein sequence ID" value="NEI51480.1"/>
    <property type="molecule type" value="Genomic_DNA"/>
</dbReference>
<dbReference type="Proteomes" id="UP000661163">
    <property type="component" value="Unassembled WGS sequence"/>
</dbReference>
<evidence type="ECO:0000256" key="5">
    <source>
        <dbReference type="ARBA" id="ARBA00022741"/>
    </source>
</evidence>
<comment type="similarity">
    <text evidence="1">Belongs to the ABC transporter superfamily.</text>
</comment>
<keyword evidence="2" id="KW-0813">Transport</keyword>
<evidence type="ECO:0000256" key="6">
    <source>
        <dbReference type="ARBA" id="ARBA00022840"/>
    </source>
</evidence>
<dbReference type="InterPro" id="IPR003439">
    <property type="entry name" value="ABC_transporter-like_ATP-bd"/>
</dbReference>
<feature type="domain" description="ABC transporter" evidence="8">
    <location>
        <begin position="285"/>
        <end position="529"/>
    </location>
</feature>
<evidence type="ECO:0000256" key="2">
    <source>
        <dbReference type="ARBA" id="ARBA00022448"/>
    </source>
</evidence>
<evidence type="ECO:0000256" key="7">
    <source>
        <dbReference type="ARBA" id="ARBA00023136"/>
    </source>
</evidence>
<keyword evidence="7" id="KW-0472">Membrane</keyword>
<proteinExistence type="inferred from homology"/>
<dbReference type="Gene3D" id="3.40.50.300">
    <property type="entry name" value="P-loop containing nucleotide triphosphate hydrolases"/>
    <property type="match status" value="2"/>
</dbReference>
<dbReference type="AlphaFoldDB" id="A0AAE5C4V9"/>
<dbReference type="InterPro" id="IPR003593">
    <property type="entry name" value="AAA+_ATPase"/>
</dbReference>
<dbReference type="PANTHER" id="PTHR43790">
    <property type="entry name" value="CARBOHYDRATE TRANSPORT ATP-BINDING PROTEIN MG119-RELATED"/>
    <property type="match status" value="1"/>
</dbReference>
<keyword evidence="4" id="KW-0677">Repeat</keyword>
<evidence type="ECO:0000256" key="1">
    <source>
        <dbReference type="ARBA" id="ARBA00005417"/>
    </source>
</evidence>
<dbReference type="GO" id="GO:0016887">
    <property type="term" value="F:ATP hydrolysis activity"/>
    <property type="evidence" value="ECO:0007669"/>
    <property type="project" value="InterPro"/>
</dbReference>
<evidence type="ECO:0000256" key="3">
    <source>
        <dbReference type="ARBA" id="ARBA00022597"/>
    </source>
</evidence>
<dbReference type="Pfam" id="PF00005">
    <property type="entry name" value="ABC_tran"/>
    <property type="match status" value="2"/>
</dbReference>
<dbReference type="GO" id="GO:0005524">
    <property type="term" value="F:ATP binding"/>
    <property type="evidence" value="ECO:0007669"/>
    <property type="project" value="UniProtKB-KW"/>
</dbReference>
<accession>A0AAE5C4V9</accession>
<evidence type="ECO:0000313" key="9">
    <source>
        <dbReference type="EMBL" id="NEI51480.1"/>
    </source>
</evidence>
<dbReference type="InterPro" id="IPR017871">
    <property type="entry name" value="ABC_transporter-like_CS"/>
</dbReference>
<evidence type="ECO:0000313" key="10">
    <source>
        <dbReference type="Proteomes" id="UP000661163"/>
    </source>
</evidence>
<reference evidence="9 10" key="1">
    <citation type="submission" date="2019-12" db="EMBL/GenBank/DDBJ databases">
        <title>Rhizobium genotypes associated with high levels of biological nitrogen fixation by grain legumes in a temperate-maritime cropping system.</title>
        <authorList>
            <person name="Maluk M."/>
            <person name="Francesc Ferrando Molina F."/>
            <person name="Lopez Del Egido L."/>
            <person name="Lafos M."/>
            <person name="Langarica-Fuentes A."/>
            <person name="Gebre Yohannes G."/>
            <person name="Young M.W."/>
            <person name="Martin P."/>
            <person name="Gantlett R."/>
            <person name="Kenicer G."/>
            <person name="Hawes C."/>
            <person name="Begg G.S."/>
            <person name="Quilliam R.S."/>
            <person name="Squire G.R."/>
            <person name="Poole P.S."/>
            <person name="Young P.W."/>
            <person name="Iannetta P.M."/>
            <person name="James E.K."/>
        </authorList>
    </citation>
    <scope>NUCLEOTIDE SEQUENCE [LARGE SCALE GENOMIC DNA]</scope>
    <source>
        <strain evidence="9 10">JHI985</strain>
    </source>
</reference>
<dbReference type="CDD" id="cd03216">
    <property type="entry name" value="ABC_Carb_Monos_I"/>
    <property type="match status" value="1"/>
</dbReference>
<dbReference type="SMART" id="SM00382">
    <property type="entry name" value="AAA"/>
    <property type="match status" value="2"/>
</dbReference>